<dbReference type="GO" id="GO:0000981">
    <property type="term" value="F:DNA-binding transcription factor activity, RNA polymerase II-specific"/>
    <property type="evidence" value="ECO:0007669"/>
    <property type="project" value="TreeGrafter"/>
</dbReference>
<feature type="coiled-coil region" evidence="1">
    <location>
        <begin position="250"/>
        <end position="284"/>
    </location>
</feature>
<organism evidence="3 4">
    <name type="scientific">Panagrellus redivivus</name>
    <name type="common">Microworm</name>
    <dbReference type="NCBI Taxonomy" id="6233"/>
    <lineage>
        <taxon>Eukaryota</taxon>
        <taxon>Metazoa</taxon>
        <taxon>Ecdysozoa</taxon>
        <taxon>Nematoda</taxon>
        <taxon>Chromadorea</taxon>
        <taxon>Rhabditida</taxon>
        <taxon>Tylenchina</taxon>
        <taxon>Panagrolaimomorpha</taxon>
        <taxon>Panagrolaimoidea</taxon>
        <taxon>Panagrolaimidae</taxon>
        <taxon>Panagrellus</taxon>
    </lineage>
</organism>
<dbReference type="GO" id="GO:0006351">
    <property type="term" value="P:DNA-templated transcription"/>
    <property type="evidence" value="ECO:0007669"/>
    <property type="project" value="InterPro"/>
</dbReference>
<dbReference type="InterPro" id="IPR004827">
    <property type="entry name" value="bZIP"/>
</dbReference>
<dbReference type="AlphaFoldDB" id="A0A7E4VIP4"/>
<dbReference type="InterPro" id="IPR046347">
    <property type="entry name" value="bZIP_sf"/>
</dbReference>
<dbReference type="WBParaSite" id="Pan_g21631.t1">
    <property type="protein sequence ID" value="Pan_g21631.t1"/>
    <property type="gene ID" value="Pan_g21631"/>
</dbReference>
<reference evidence="4" key="2">
    <citation type="submission" date="2020-10" db="UniProtKB">
        <authorList>
            <consortium name="WormBaseParasite"/>
        </authorList>
    </citation>
    <scope>IDENTIFICATION</scope>
</reference>
<evidence type="ECO:0000256" key="1">
    <source>
        <dbReference type="SAM" id="Coils"/>
    </source>
</evidence>
<sequence length="298" mass="34134">MLTLRVENSTPLKDTLLSNLFQMNDHTQGIFASDATNHYEPPHNNWEEDSNFDIQEYILATDDDFNADDQADNTSRDDDLKKQKIIDYNRQFFNHQELGFDEFDQQYHNHPGDLSLSDGYYHTTATSDPYSNMQVPTTSVDNYVDNSRVPVPYPIAIKAEPRYDDDAYHGVPNNLNTSLNSSYGSGPYSDGRVSVMSNVGGLNPEAIQKRVKQASSKPPRKYHLKAAEEKANPVYKQKRAKNNDAVRRSRIKAKAIAQEKEQHLQNLENRIRDLEAQVDMYATHCKCNAVHRLFKTEM</sequence>
<evidence type="ECO:0000313" key="3">
    <source>
        <dbReference type="Proteomes" id="UP000492821"/>
    </source>
</evidence>
<dbReference type="InterPro" id="IPR031106">
    <property type="entry name" value="C/EBP"/>
</dbReference>
<dbReference type="PANTHER" id="PTHR23334">
    <property type="entry name" value="CCAAT/ENHANCER BINDING PROTEIN"/>
    <property type="match status" value="1"/>
</dbReference>
<name>A0A7E4VIP4_PANRE</name>
<dbReference type="Pfam" id="PF07716">
    <property type="entry name" value="bZIP_2"/>
    <property type="match status" value="1"/>
</dbReference>
<evidence type="ECO:0000313" key="4">
    <source>
        <dbReference type="WBParaSite" id="Pan_g21631.t1"/>
    </source>
</evidence>
<protein>
    <submittedName>
        <fullName evidence="4">BZIP domain-containing protein</fullName>
    </submittedName>
</protein>
<dbReference type="GO" id="GO:0000978">
    <property type="term" value="F:RNA polymerase II cis-regulatory region sequence-specific DNA binding"/>
    <property type="evidence" value="ECO:0007669"/>
    <property type="project" value="TreeGrafter"/>
</dbReference>
<dbReference type="SUPFAM" id="SSF57959">
    <property type="entry name" value="Leucine zipper domain"/>
    <property type="match status" value="1"/>
</dbReference>
<feature type="domain" description="BZIP" evidence="2">
    <location>
        <begin position="235"/>
        <end position="281"/>
    </location>
</feature>
<dbReference type="PANTHER" id="PTHR23334:SF43">
    <property type="entry name" value="CCAAT_ENHANCER-BINDING PROTEIN HOMOLOG 1-RELATED"/>
    <property type="match status" value="1"/>
</dbReference>
<reference evidence="3" key="1">
    <citation type="journal article" date="2013" name="Genetics">
        <title>The draft genome and transcriptome of Panagrellus redivivus are shaped by the harsh demands of a free-living lifestyle.</title>
        <authorList>
            <person name="Srinivasan J."/>
            <person name="Dillman A.R."/>
            <person name="Macchietto M.G."/>
            <person name="Heikkinen L."/>
            <person name="Lakso M."/>
            <person name="Fracchia K.M."/>
            <person name="Antoshechkin I."/>
            <person name="Mortazavi A."/>
            <person name="Wong G."/>
            <person name="Sternberg P.W."/>
        </authorList>
    </citation>
    <scope>NUCLEOTIDE SEQUENCE [LARGE SCALE GENOMIC DNA]</scope>
    <source>
        <strain evidence="3">MT8872</strain>
    </source>
</reference>
<dbReference type="Proteomes" id="UP000492821">
    <property type="component" value="Unassembled WGS sequence"/>
</dbReference>
<dbReference type="Gene3D" id="1.20.5.170">
    <property type="match status" value="1"/>
</dbReference>
<accession>A0A7E4VIP4</accession>
<keyword evidence="3" id="KW-1185">Reference proteome</keyword>
<keyword evidence="1" id="KW-0175">Coiled coil</keyword>
<evidence type="ECO:0000259" key="2">
    <source>
        <dbReference type="Pfam" id="PF07716"/>
    </source>
</evidence>
<proteinExistence type="predicted"/>